<feature type="region of interest" description="Disordered" evidence="1">
    <location>
        <begin position="1"/>
        <end position="35"/>
    </location>
</feature>
<dbReference type="InterPro" id="IPR055554">
    <property type="entry name" value="DUF7130"/>
</dbReference>
<dbReference type="Proteomes" id="UP000198882">
    <property type="component" value="Unassembled WGS sequence"/>
</dbReference>
<keyword evidence="4" id="KW-1185">Reference proteome</keyword>
<dbReference type="Gene3D" id="2.20.28.10">
    <property type="match status" value="1"/>
</dbReference>
<evidence type="ECO:0000256" key="1">
    <source>
        <dbReference type="SAM" id="MobiDB-lite"/>
    </source>
</evidence>
<evidence type="ECO:0000313" key="4">
    <source>
        <dbReference type="Proteomes" id="UP000198882"/>
    </source>
</evidence>
<dbReference type="STRING" id="1095776.SAMN04515672_3522"/>
<protein>
    <recommendedName>
        <fullName evidence="2">DUF7130 domain-containing protein</fullName>
    </recommendedName>
</protein>
<dbReference type="Pfam" id="PF23458">
    <property type="entry name" value="DUF7130"/>
    <property type="match status" value="1"/>
</dbReference>
<accession>A0A1G9DCR3</accession>
<organism evidence="3 4">
    <name type="scientific">Natronorubrum texcoconense</name>
    <dbReference type="NCBI Taxonomy" id="1095776"/>
    <lineage>
        <taxon>Archaea</taxon>
        <taxon>Methanobacteriati</taxon>
        <taxon>Methanobacteriota</taxon>
        <taxon>Stenosarchaea group</taxon>
        <taxon>Halobacteria</taxon>
        <taxon>Halobacteriales</taxon>
        <taxon>Natrialbaceae</taxon>
        <taxon>Natronorubrum</taxon>
    </lineage>
</organism>
<evidence type="ECO:0000313" key="3">
    <source>
        <dbReference type="EMBL" id="SDK61587.1"/>
    </source>
</evidence>
<dbReference type="AlphaFoldDB" id="A0A1G9DCR3"/>
<feature type="domain" description="DUF7130" evidence="2">
    <location>
        <begin position="26"/>
        <end position="73"/>
    </location>
</feature>
<proteinExistence type="predicted"/>
<name>A0A1G9DCR3_9EURY</name>
<dbReference type="SUPFAM" id="SSF57802">
    <property type="entry name" value="Rubredoxin-like"/>
    <property type="match status" value="1"/>
</dbReference>
<reference evidence="4" key="1">
    <citation type="submission" date="2016-10" db="EMBL/GenBank/DDBJ databases">
        <authorList>
            <person name="Varghese N."/>
            <person name="Submissions S."/>
        </authorList>
    </citation>
    <scope>NUCLEOTIDE SEQUENCE [LARGE SCALE GENOMIC DNA]</scope>
    <source>
        <strain evidence="4">B4,CECT 8067,JCM 17497</strain>
    </source>
</reference>
<feature type="compositionally biased region" description="Basic and acidic residues" evidence="1">
    <location>
        <begin position="10"/>
        <end position="32"/>
    </location>
</feature>
<sequence>MSFDSNSQSTRDDRDNKEETEIPLGEPRDPESQTHTMWRCQECGEMGRLGDTLPKECPGCTGPREDLYYWEED</sequence>
<gene>
    <name evidence="3" type="ORF">SAMN04515672_3522</name>
</gene>
<evidence type="ECO:0000259" key="2">
    <source>
        <dbReference type="Pfam" id="PF23458"/>
    </source>
</evidence>
<dbReference type="EMBL" id="FNFE01000005">
    <property type="protein sequence ID" value="SDK61587.1"/>
    <property type="molecule type" value="Genomic_DNA"/>
</dbReference>